<protein>
    <submittedName>
        <fullName evidence="8">CmpA/NrtA family ABC transporter substrate-binding protein</fullName>
    </submittedName>
</protein>
<dbReference type="Proteomes" id="UP001596104">
    <property type="component" value="Unassembled WGS sequence"/>
</dbReference>
<dbReference type="PANTHER" id="PTHR30024">
    <property type="entry name" value="ALIPHATIC SULFONATES-BINDING PROTEIN-RELATED"/>
    <property type="match status" value="1"/>
</dbReference>
<dbReference type="SUPFAM" id="SSF53850">
    <property type="entry name" value="Periplasmic binding protein-like II"/>
    <property type="match status" value="1"/>
</dbReference>
<evidence type="ECO:0000256" key="7">
    <source>
        <dbReference type="ARBA" id="ARBA00024031"/>
    </source>
</evidence>
<dbReference type="CDD" id="cd13553">
    <property type="entry name" value="PBP2_NrtA_CpmA_like"/>
    <property type="match status" value="1"/>
</dbReference>
<dbReference type="PROSITE" id="PS51318">
    <property type="entry name" value="TAT"/>
    <property type="match status" value="1"/>
</dbReference>
<keyword evidence="5" id="KW-0732">Signal</keyword>
<comment type="similarity">
    <text evidence="7">Belongs to the CmpA/NrtA family.</text>
</comment>
<dbReference type="PANTHER" id="PTHR30024:SF7">
    <property type="entry name" value="NITRATE_NITRITE BINDING PROTEIN NRTA"/>
    <property type="match status" value="1"/>
</dbReference>
<accession>A0ABW0HG56</accession>
<keyword evidence="9" id="KW-1185">Reference proteome</keyword>
<keyword evidence="3" id="KW-1003">Cell membrane</keyword>
<evidence type="ECO:0000256" key="4">
    <source>
        <dbReference type="ARBA" id="ARBA00022519"/>
    </source>
</evidence>
<organism evidence="8 9">
    <name type="scientific">Bosea vestrisii</name>
    <dbReference type="NCBI Taxonomy" id="151416"/>
    <lineage>
        <taxon>Bacteria</taxon>
        <taxon>Pseudomonadati</taxon>
        <taxon>Pseudomonadota</taxon>
        <taxon>Alphaproteobacteria</taxon>
        <taxon>Hyphomicrobiales</taxon>
        <taxon>Boseaceae</taxon>
        <taxon>Bosea</taxon>
    </lineage>
</organism>
<dbReference type="InterPro" id="IPR006311">
    <property type="entry name" value="TAT_signal"/>
</dbReference>
<evidence type="ECO:0000256" key="6">
    <source>
        <dbReference type="ARBA" id="ARBA00023136"/>
    </source>
</evidence>
<name>A0ABW0HG56_9HYPH</name>
<dbReference type="InterPro" id="IPR044527">
    <property type="entry name" value="NrtA/CpmA_ABC-bd_dom"/>
</dbReference>
<comment type="caution">
    <text evidence="8">The sequence shown here is derived from an EMBL/GenBank/DDBJ whole genome shotgun (WGS) entry which is preliminary data.</text>
</comment>
<dbReference type="RefSeq" id="WP_377012628.1">
    <property type="nucleotide sequence ID" value="NZ_JBHSLV010000072.1"/>
</dbReference>
<keyword evidence="6" id="KW-0472">Membrane</keyword>
<keyword evidence="2" id="KW-0813">Transport</keyword>
<evidence type="ECO:0000313" key="8">
    <source>
        <dbReference type="EMBL" id="MFC5396246.1"/>
    </source>
</evidence>
<sequence length="441" mass="48362">MTHSSKTPRAVAARQIGPNRRDFLTLSGTAALLAAAKTALPSGAFAQSAGPEVKGTRLGYIALTDAAPLIIAKEKGLFAKHGVPDMDIAKQASWGATRDNMALGFKNNGIDGGHILRPKTHLYSTGKVMQNGQPLPMYTLLNLNQDGQAISVSNEYKDLNVQKDASPLKQAFERKKAAGKELTAAMTFPGGTHDLWIRYWLAAGGIDPDTDIKVIVVPPPQMVANMKVGTMDCFCVGEPWNEQLVNQNIGYTALTTGELWFKHPEKILGMRADFVDANPRATQAILMAVMEAQMWADKMENRQELAEIVGKRQWFNVPVGDINKRLQGDINYGNGREVKGTNLYMKFWGEGGTVSYPWKSHDSWFVTENIRWGKFDTNTDIKALVDKTNRSDLWSEAAKTLGVANAASGDSRGVEAFFDGMKFDPAAPLDYLKALKIKRVA</sequence>
<proteinExistence type="inferred from homology"/>
<evidence type="ECO:0000256" key="1">
    <source>
        <dbReference type="ARBA" id="ARBA00004308"/>
    </source>
</evidence>
<evidence type="ECO:0000313" key="9">
    <source>
        <dbReference type="Proteomes" id="UP001596104"/>
    </source>
</evidence>
<reference evidence="9" key="1">
    <citation type="journal article" date="2019" name="Int. J. Syst. Evol. Microbiol.">
        <title>The Global Catalogue of Microorganisms (GCM) 10K type strain sequencing project: providing services to taxonomists for standard genome sequencing and annotation.</title>
        <authorList>
            <consortium name="The Broad Institute Genomics Platform"/>
            <consortium name="The Broad Institute Genome Sequencing Center for Infectious Disease"/>
            <person name="Wu L."/>
            <person name="Ma J."/>
        </authorList>
    </citation>
    <scope>NUCLEOTIDE SEQUENCE [LARGE SCALE GENOMIC DNA]</scope>
    <source>
        <strain evidence="9">CGMCC 1.16326</strain>
    </source>
</reference>
<dbReference type="EMBL" id="JBHSLV010000072">
    <property type="protein sequence ID" value="MFC5396246.1"/>
    <property type="molecule type" value="Genomic_DNA"/>
</dbReference>
<dbReference type="Pfam" id="PF13379">
    <property type="entry name" value="NMT1_2"/>
    <property type="match status" value="1"/>
</dbReference>
<evidence type="ECO:0000256" key="2">
    <source>
        <dbReference type="ARBA" id="ARBA00022448"/>
    </source>
</evidence>
<evidence type="ECO:0000256" key="5">
    <source>
        <dbReference type="ARBA" id="ARBA00022729"/>
    </source>
</evidence>
<dbReference type="Gene3D" id="3.40.190.10">
    <property type="entry name" value="Periplasmic binding protein-like II"/>
    <property type="match status" value="2"/>
</dbReference>
<keyword evidence="4" id="KW-0997">Cell inner membrane</keyword>
<gene>
    <name evidence="8" type="ORF">ACFPPC_26750</name>
</gene>
<comment type="subcellular location">
    <subcellularLocation>
        <location evidence="1">Endomembrane system</location>
    </subcellularLocation>
</comment>
<evidence type="ECO:0000256" key="3">
    <source>
        <dbReference type="ARBA" id="ARBA00022475"/>
    </source>
</evidence>